<protein>
    <submittedName>
        <fullName evidence="1">Uncharacterized protein</fullName>
    </submittedName>
</protein>
<proteinExistence type="predicted"/>
<reference evidence="1 2" key="1">
    <citation type="submission" date="2020-11" db="EMBL/GenBank/DDBJ databases">
        <title>Fusibacter basophilias sp. nov.</title>
        <authorList>
            <person name="Qiu D."/>
        </authorList>
    </citation>
    <scope>NUCLEOTIDE SEQUENCE [LARGE SCALE GENOMIC DNA]</scope>
    <source>
        <strain evidence="1 2">Q10-2</strain>
    </source>
</reference>
<accession>A0ABR9ZWI4</accession>
<dbReference type="RefSeq" id="WP_194702954.1">
    <property type="nucleotide sequence ID" value="NZ_JADKNH010000010.1"/>
</dbReference>
<evidence type="ECO:0000313" key="2">
    <source>
        <dbReference type="Proteomes" id="UP000614200"/>
    </source>
</evidence>
<gene>
    <name evidence="1" type="ORF">ISU02_16505</name>
</gene>
<sequence>MSKFDEHGTRMVALYESREELEALFNDAFMKKYTHYNSFEEYTFSTAVFIKWDVDFVVGDRFAFDKSVQGKTKFKTWDEMYQTALRENGN</sequence>
<evidence type="ECO:0000313" key="1">
    <source>
        <dbReference type="EMBL" id="MBF4694716.1"/>
    </source>
</evidence>
<dbReference type="EMBL" id="JADKNH010000010">
    <property type="protein sequence ID" value="MBF4694716.1"/>
    <property type="molecule type" value="Genomic_DNA"/>
</dbReference>
<dbReference type="Proteomes" id="UP000614200">
    <property type="component" value="Unassembled WGS sequence"/>
</dbReference>
<name>A0ABR9ZWI4_9FIRM</name>
<organism evidence="1 2">
    <name type="scientific">Fusibacter ferrireducens</name>
    <dbReference type="NCBI Taxonomy" id="2785058"/>
    <lineage>
        <taxon>Bacteria</taxon>
        <taxon>Bacillati</taxon>
        <taxon>Bacillota</taxon>
        <taxon>Clostridia</taxon>
        <taxon>Eubacteriales</taxon>
        <taxon>Eubacteriales Family XII. Incertae Sedis</taxon>
        <taxon>Fusibacter</taxon>
    </lineage>
</organism>
<comment type="caution">
    <text evidence="1">The sequence shown here is derived from an EMBL/GenBank/DDBJ whole genome shotgun (WGS) entry which is preliminary data.</text>
</comment>
<keyword evidence="2" id="KW-1185">Reference proteome</keyword>